<protein>
    <submittedName>
        <fullName evidence="3">DNA-protecting protein DprA</fullName>
    </submittedName>
</protein>
<dbReference type="Pfam" id="PF02481">
    <property type="entry name" value="DNA_processg_A"/>
    <property type="match status" value="1"/>
</dbReference>
<dbReference type="InterPro" id="IPR057666">
    <property type="entry name" value="DrpA_SLOG"/>
</dbReference>
<dbReference type="Proteomes" id="UP000626844">
    <property type="component" value="Unassembled WGS sequence"/>
</dbReference>
<dbReference type="Gene3D" id="3.40.50.450">
    <property type="match status" value="1"/>
</dbReference>
<evidence type="ECO:0000313" key="4">
    <source>
        <dbReference type="Proteomes" id="UP000626844"/>
    </source>
</evidence>
<comment type="caution">
    <text evidence="3">The sequence shown here is derived from an EMBL/GenBank/DDBJ whole genome shotgun (WGS) entry which is preliminary data.</text>
</comment>
<evidence type="ECO:0000313" key="3">
    <source>
        <dbReference type="EMBL" id="MBD1380031.1"/>
    </source>
</evidence>
<keyword evidence="4" id="KW-1185">Reference proteome</keyword>
<organism evidence="3 4">
    <name type="scientific">Metabacillus arenae</name>
    <dbReference type="NCBI Taxonomy" id="2771434"/>
    <lineage>
        <taxon>Bacteria</taxon>
        <taxon>Bacillati</taxon>
        <taxon>Bacillota</taxon>
        <taxon>Bacilli</taxon>
        <taxon>Bacillales</taxon>
        <taxon>Bacillaceae</taxon>
        <taxon>Metabacillus</taxon>
    </lineage>
</organism>
<dbReference type="InterPro" id="IPR003488">
    <property type="entry name" value="DprA"/>
</dbReference>
<gene>
    <name evidence="3" type="primary">dprA</name>
    <name evidence="3" type="ORF">IC621_07310</name>
</gene>
<evidence type="ECO:0000259" key="2">
    <source>
        <dbReference type="Pfam" id="PF02481"/>
    </source>
</evidence>
<evidence type="ECO:0000256" key="1">
    <source>
        <dbReference type="ARBA" id="ARBA00006525"/>
    </source>
</evidence>
<dbReference type="RefSeq" id="WP_191157210.1">
    <property type="nucleotide sequence ID" value="NZ_JACXAI010000006.1"/>
</dbReference>
<proteinExistence type="inferred from homology"/>
<reference evidence="3" key="1">
    <citation type="submission" date="2020-09" db="EMBL/GenBank/DDBJ databases">
        <title>A novel bacterium of genus Bacillus, isolated from South China Sea.</title>
        <authorList>
            <person name="Huang H."/>
            <person name="Mo K."/>
            <person name="Hu Y."/>
        </authorList>
    </citation>
    <scope>NUCLEOTIDE SEQUENCE</scope>
    <source>
        <strain evidence="3">IB182487</strain>
    </source>
</reference>
<feature type="domain" description="Smf/DprA SLOG" evidence="2">
    <location>
        <begin position="80"/>
        <end position="288"/>
    </location>
</feature>
<dbReference type="NCBIfam" id="TIGR00732">
    <property type="entry name" value="dprA"/>
    <property type="match status" value="1"/>
</dbReference>
<dbReference type="AlphaFoldDB" id="A0A926NLJ7"/>
<comment type="similarity">
    <text evidence="1">Belongs to the DprA/Smf family.</text>
</comment>
<dbReference type="EMBL" id="JACXAI010000006">
    <property type="protein sequence ID" value="MBD1380031.1"/>
    <property type="molecule type" value="Genomic_DNA"/>
</dbReference>
<name>A0A926NLJ7_9BACI</name>
<dbReference type="PANTHER" id="PTHR43022">
    <property type="entry name" value="PROTEIN SMF"/>
    <property type="match status" value="1"/>
</dbReference>
<accession>A0A926NLJ7</accession>
<sequence>MISTDNQLLTLTHCRGITHKGILKLLSIDPLLIHLFSMREIDFYLNGIIPKDNLHQFYNDLHTFKQSDLFHSYKKQGIEIVTIHSNMYPALLKQISDPPPVLFCKGNISLLQNEKSISIVGTRNSTEYGLRAVESIVPKLVQDGWTLISGLALGIDKKVHEETIKQNGKTIAVIGGGLHHIYPKENFSLASKIMDSHLLLSEHPPQAPPQKWHFPMRNRIISGLSKGTVVIQAKEKSGSLITAYQALDQGREVFAVPGGIHDEYSRGTNQLIKEGAKMVASAKDIIEEF</sequence>
<dbReference type="PANTHER" id="PTHR43022:SF1">
    <property type="entry name" value="PROTEIN SMF"/>
    <property type="match status" value="1"/>
</dbReference>
<dbReference type="SUPFAM" id="SSF102405">
    <property type="entry name" value="MCP/YpsA-like"/>
    <property type="match status" value="1"/>
</dbReference>
<dbReference type="GO" id="GO:0009294">
    <property type="term" value="P:DNA-mediated transformation"/>
    <property type="evidence" value="ECO:0007669"/>
    <property type="project" value="InterPro"/>
</dbReference>